<proteinExistence type="predicted"/>
<evidence type="ECO:0000259" key="2">
    <source>
        <dbReference type="PROSITE" id="PS51061"/>
    </source>
</evidence>
<dbReference type="InterPro" id="IPR036867">
    <property type="entry name" value="R3H_dom_sf"/>
</dbReference>
<dbReference type="InterPro" id="IPR015946">
    <property type="entry name" value="KH_dom-like_a/b"/>
</dbReference>
<sequence>MSEKKDETLSRLEEEGEVAADYLEELLDIADLDGDIEIDVENGRASVEIVADDATGLENLVGEDGEVLDALQELTRLAVQTELGERSRLMLDIGGFRANRRVQLRELTQEAINRLNATGEPQKLEPMNPFERKVCHDVVAEAGLHSESEGADPHRYVVISDPRDDESDDVDDDADFEDSDSDDESVNEVRALEELQEGDFVAPASDVAEATSELAERDDE</sequence>
<dbReference type="InterPro" id="IPR001374">
    <property type="entry name" value="R3H_dom"/>
</dbReference>
<dbReference type="InterPro" id="IPR038008">
    <property type="entry name" value="Jag_KH"/>
</dbReference>
<keyword evidence="4" id="KW-1185">Reference proteome</keyword>
<evidence type="ECO:0000313" key="4">
    <source>
        <dbReference type="Proteomes" id="UP000198976"/>
    </source>
</evidence>
<feature type="domain" description="R3H" evidence="2">
    <location>
        <begin position="98"/>
        <end position="163"/>
    </location>
</feature>
<name>A0ABY0VD71_9ACTO</name>
<dbReference type="EMBL" id="LT629792">
    <property type="protein sequence ID" value="SDU09978.1"/>
    <property type="molecule type" value="Genomic_DNA"/>
</dbReference>
<accession>A0ABY0VD71</accession>
<dbReference type="SUPFAM" id="SSF82708">
    <property type="entry name" value="R3H domain"/>
    <property type="match status" value="1"/>
</dbReference>
<dbReference type="Proteomes" id="UP000198976">
    <property type="component" value="Chromosome I"/>
</dbReference>
<gene>
    <name evidence="3" type="ORF">SAMN04489714_2158</name>
</gene>
<feature type="region of interest" description="Disordered" evidence="1">
    <location>
        <begin position="143"/>
        <end position="220"/>
    </location>
</feature>
<dbReference type="Gene3D" id="3.30.1370.50">
    <property type="entry name" value="R3H-like domain"/>
    <property type="match status" value="1"/>
</dbReference>
<dbReference type="Pfam" id="PF01424">
    <property type="entry name" value="R3H"/>
    <property type="match status" value="1"/>
</dbReference>
<dbReference type="InterPro" id="IPR039247">
    <property type="entry name" value="KhpB"/>
</dbReference>
<dbReference type="InterPro" id="IPR034079">
    <property type="entry name" value="R3H_KhpB"/>
</dbReference>
<organism evidence="3 4">
    <name type="scientific">Schaalia radingae</name>
    <dbReference type="NCBI Taxonomy" id="131110"/>
    <lineage>
        <taxon>Bacteria</taxon>
        <taxon>Bacillati</taxon>
        <taxon>Actinomycetota</taxon>
        <taxon>Actinomycetes</taxon>
        <taxon>Actinomycetales</taxon>
        <taxon>Actinomycetaceae</taxon>
        <taxon>Schaalia</taxon>
    </lineage>
</organism>
<dbReference type="Gene3D" id="3.30.300.20">
    <property type="match status" value="1"/>
</dbReference>
<evidence type="ECO:0000256" key="1">
    <source>
        <dbReference type="SAM" id="MobiDB-lite"/>
    </source>
</evidence>
<dbReference type="PROSITE" id="PS51061">
    <property type="entry name" value="R3H"/>
    <property type="match status" value="1"/>
</dbReference>
<protein>
    <submittedName>
        <fullName evidence="3">SpoIIIJ-associated protein</fullName>
    </submittedName>
</protein>
<feature type="compositionally biased region" description="Acidic residues" evidence="1">
    <location>
        <begin position="163"/>
        <end position="186"/>
    </location>
</feature>
<dbReference type="SMART" id="SM00393">
    <property type="entry name" value="R3H"/>
    <property type="match status" value="1"/>
</dbReference>
<dbReference type="CDD" id="cd02414">
    <property type="entry name" value="KH-II_Jag"/>
    <property type="match status" value="1"/>
</dbReference>
<dbReference type="PANTHER" id="PTHR35800:SF1">
    <property type="entry name" value="RNA-BINDING PROTEIN KHPB"/>
    <property type="match status" value="1"/>
</dbReference>
<dbReference type="PANTHER" id="PTHR35800">
    <property type="entry name" value="PROTEIN JAG"/>
    <property type="match status" value="1"/>
</dbReference>
<reference evidence="3 4" key="1">
    <citation type="submission" date="2016-10" db="EMBL/GenBank/DDBJ databases">
        <authorList>
            <person name="Varghese N."/>
            <person name="Submissions S."/>
        </authorList>
    </citation>
    <scope>NUCLEOTIDE SEQUENCE [LARGE SCALE GENOMIC DNA]</scope>
    <source>
        <strain evidence="3 4">DSM 9169</strain>
    </source>
</reference>
<feature type="compositionally biased region" description="Basic and acidic residues" evidence="1">
    <location>
        <begin position="143"/>
        <end position="155"/>
    </location>
</feature>
<dbReference type="CDD" id="cd02644">
    <property type="entry name" value="R3H_jag"/>
    <property type="match status" value="1"/>
</dbReference>
<evidence type="ECO:0000313" key="3">
    <source>
        <dbReference type="EMBL" id="SDU09978.1"/>
    </source>
</evidence>